<evidence type="ECO:0000313" key="1">
    <source>
        <dbReference type="EMBL" id="GFS19054.1"/>
    </source>
</evidence>
<dbReference type="Proteomes" id="UP000762676">
    <property type="component" value="Unassembled WGS sequence"/>
</dbReference>
<organism evidence="1 2">
    <name type="scientific">Elysia marginata</name>
    <dbReference type="NCBI Taxonomy" id="1093978"/>
    <lineage>
        <taxon>Eukaryota</taxon>
        <taxon>Metazoa</taxon>
        <taxon>Spiralia</taxon>
        <taxon>Lophotrochozoa</taxon>
        <taxon>Mollusca</taxon>
        <taxon>Gastropoda</taxon>
        <taxon>Heterobranchia</taxon>
        <taxon>Euthyneura</taxon>
        <taxon>Panpulmonata</taxon>
        <taxon>Sacoglossa</taxon>
        <taxon>Placobranchoidea</taxon>
        <taxon>Plakobranchidae</taxon>
        <taxon>Elysia</taxon>
    </lineage>
</organism>
<dbReference type="AlphaFoldDB" id="A0AAV4J8P5"/>
<dbReference type="EMBL" id="BMAT01003038">
    <property type="protein sequence ID" value="GFS19054.1"/>
    <property type="molecule type" value="Genomic_DNA"/>
</dbReference>
<evidence type="ECO:0000313" key="2">
    <source>
        <dbReference type="Proteomes" id="UP000762676"/>
    </source>
</evidence>
<keyword evidence="2" id="KW-1185">Reference proteome</keyword>
<sequence length="200" mass="22738">MKMMMIVSEALESTKDRGSVVVVLVGDGTDLLILLIYHANKRDMDTFSQQSRNVDIKPMKCWNIKHVSLSLGSLCHILPVIQRCYGKNASTLNCLRYQWFCTKVAPGTHFLQAHAFPPTPIIAAPDNSLRVYPQVQQWIRNNQLWPEKWGLSWTVTTSSCRSQQTWHQLLQDLLLRFAVTAGTIVIQSNAYGRNEALTDH</sequence>
<accession>A0AAV4J8P5</accession>
<comment type="caution">
    <text evidence="1">The sequence shown here is derived from an EMBL/GenBank/DDBJ whole genome shotgun (WGS) entry which is preliminary data.</text>
</comment>
<name>A0AAV4J8P5_9GAST</name>
<evidence type="ECO:0008006" key="3">
    <source>
        <dbReference type="Google" id="ProtNLM"/>
    </source>
</evidence>
<protein>
    <recommendedName>
        <fullName evidence="3">NYN domain-containing protein</fullName>
    </recommendedName>
</protein>
<reference evidence="1 2" key="1">
    <citation type="journal article" date="2021" name="Elife">
        <title>Chloroplast acquisition without the gene transfer in kleptoplastic sea slugs, Plakobranchus ocellatus.</title>
        <authorList>
            <person name="Maeda T."/>
            <person name="Takahashi S."/>
            <person name="Yoshida T."/>
            <person name="Shimamura S."/>
            <person name="Takaki Y."/>
            <person name="Nagai Y."/>
            <person name="Toyoda A."/>
            <person name="Suzuki Y."/>
            <person name="Arimoto A."/>
            <person name="Ishii H."/>
            <person name="Satoh N."/>
            <person name="Nishiyama T."/>
            <person name="Hasebe M."/>
            <person name="Maruyama T."/>
            <person name="Minagawa J."/>
            <person name="Obokata J."/>
            <person name="Shigenobu S."/>
        </authorList>
    </citation>
    <scope>NUCLEOTIDE SEQUENCE [LARGE SCALE GENOMIC DNA]</scope>
</reference>
<proteinExistence type="predicted"/>
<gene>
    <name evidence="1" type="ORF">ElyMa_001537100</name>
</gene>